<dbReference type="SUPFAM" id="SSF57424">
    <property type="entry name" value="LDL receptor-like module"/>
    <property type="match status" value="2"/>
</dbReference>
<dbReference type="InterPro" id="IPR011042">
    <property type="entry name" value="6-blade_b-propeller_TolB-like"/>
</dbReference>
<dbReference type="InterPro" id="IPR031777">
    <property type="entry name" value="Sortilin_C"/>
</dbReference>
<name>A0A8S3YHA0_9EUPU</name>
<proteinExistence type="predicted"/>
<reference evidence="17" key="1">
    <citation type="submission" date="2021-04" db="EMBL/GenBank/DDBJ databases">
        <authorList>
            <consortium name="Molecular Ecology Group"/>
        </authorList>
    </citation>
    <scope>NUCLEOTIDE SEQUENCE</scope>
</reference>
<evidence type="ECO:0000256" key="1">
    <source>
        <dbReference type="ARBA" id="ARBA00004177"/>
    </source>
</evidence>
<evidence type="ECO:0000256" key="9">
    <source>
        <dbReference type="ARBA" id="ARBA00022753"/>
    </source>
</evidence>
<evidence type="ECO:0000256" key="4">
    <source>
        <dbReference type="ARBA" id="ARBA00022475"/>
    </source>
</evidence>
<feature type="disulfide bond" evidence="15">
    <location>
        <begin position="666"/>
        <end position="684"/>
    </location>
</feature>
<dbReference type="SMART" id="SM00135">
    <property type="entry name" value="LY"/>
    <property type="match status" value="3"/>
</dbReference>
<keyword evidence="11" id="KW-0472">Membrane</keyword>
<dbReference type="GO" id="GO:0006892">
    <property type="term" value="P:post-Golgi vesicle-mediated transport"/>
    <property type="evidence" value="ECO:0007669"/>
    <property type="project" value="TreeGrafter"/>
</dbReference>
<gene>
    <name evidence="17" type="ORF">CUNI_LOCUS1512</name>
</gene>
<dbReference type="Gene3D" id="2.10.70.80">
    <property type="match status" value="1"/>
</dbReference>
<dbReference type="Proteomes" id="UP000678393">
    <property type="component" value="Unassembled WGS sequence"/>
</dbReference>
<dbReference type="SMART" id="SM00192">
    <property type="entry name" value="LDLa"/>
    <property type="match status" value="2"/>
</dbReference>
<evidence type="ECO:0000256" key="10">
    <source>
        <dbReference type="ARBA" id="ARBA00022824"/>
    </source>
</evidence>
<dbReference type="EMBL" id="CAJHNH020000188">
    <property type="protein sequence ID" value="CAG5115954.1"/>
    <property type="molecule type" value="Genomic_DNA"/>
</dbReference>
<dbReference type="Gene3D" id="4.10.400.10">
    <property type="entry name" value="Low-density Lipoprotein Receptor"/>
    <property type="match status" value="2"/>
</dbReference>
<dbReference type="AlphaFoldDB" id="A0A8S3YHA0"/>
<evidence type="ECO:0000256" key="3">
    <source>
        <dbReference type="ARBA" id="ARBA00004389"/>
    </source>
</evidence>
<evidence type="ECO:0000256" key="5">
    <source>
        <dbReference type="ARBA" id="ARBA00022536"/>
    </source>
</evidence>
<evidence type="ECO:0000256" key="8">
    <source>
        <dbReference type="ARBA" id="ARBA00022737"/>
    </source>
</evidence>
<keyword evidence="10" id="KW-0256">Endoplasmic reticulum</keyword>
<dbReference type="InterPro" id="IPR006581">
    <property type="entry name" value="VPS10"/>
</dbReference>
<dbReference type="Pfam" id="PF00057">
    <property type="entry name" value="Ldl_recept_a"/>
    <property type="match status" value="2"/>
</dbReference>
<keyword evidence="7" id="KW-0732">Signal</keyword>
<keyword evidence="12 15" id="KW-1015">Disulfide bond</keyword>
<organism evidence="17 18">
    <name type="scientific">Candidula unifasciata</name>
    <dbReference type="NCBI Taxonomy" id="100452"/>
    <lineage>
        <taxon>Eukaryota</taxon>
        <taxon>Metazoa</taxon>
        <taxon>Spiralia</taxon>
        <taxon>Lophotrochozoa</taxon>
        <taxon>Mollusca</taxon>
        <taxon>Gastropoda</taxon>
        <taxon>Heterobranchia</taxon>
        <taxon>Euthyneura</taxon>
        <taxon>Panpulmonata</taxon>
        <taxon>Eupulmonata</taxon>
        <taxon>Stylommatophora</taxon>
        <taxon>Helicina</taxon>
        <taxon>Helicoidea</taxon>
        <taxon>Geomitridae</taxon>
        <taxon>Candidula</taxon>
    </lineage>
</organism>
<dbReference type="InterPro" id="IPR031778">
    <property type="entry name" value="Sortilin_N"/>
</dbReference>
<dbReference type="Gene3D" id="2.120.10.30">
    <property type="entry name" value="TolB, C-terminal domain"/>
    <property type="match status" value="1"/>
</dbReference>
<dbReference type="PRINTS" id="PR00261">
    <property type="entry name" value="LDLRECEPTOR"/>
</dbReference>
<keyword evidence="13" id="KW-0675">Receptor</keyword>
<evidence type="ECO:0000256" key="11">
    <source>
        <dbReference type="ARBA" id="ARBA00023136"/>
    </source>
</evidence>
<dbReference type="SUPFAM" id="SSF63825">
    <property type="entry name" value="YWTD domain"/>
    <property type="match status" value="1"/>
</dbReference>
<keyword evidence="18" id="KW-1185">Reference proteome</keyword>
<dbReference type="GO" id="GO:0005768">
    <property type="term" value="C:endosome"/>
    <property type="evidence" value="ECO:0007669"/>
    <property type="project" value="UniProtKB-SubCell"/>
</dbReference>
<evidence type="ECO:0000313" key="17">
    <source>
        <dbReference type="EMBL" id="CAG5115954.1"/>
    </source>
</evidence>
<dbReference type="GO" id="GO:0005794">
    <property type="term" value="C:Golgi apparatus"/>
    <property type="evidence" value="ECO:0007669"/>
    <property type="project" value="TreeGrafter"/>
</dbReference>
<dbReference type="GO" id="GO:0005789">
    <property type="term" value="C:endoplasmic reticulum membrane"/>
    <property type="evidence" value="ECO:0007669"/>
    <property type="project" value="UniProtKB-SubCell"/>
</dbReference>
<feature type="disulfide bond" evidence="15">
    <location>
        <begin position="639"/>
        <end position="654"/>
    </location>
</feature>
<dbReference type="InterPro" id="IPR036055">
    <property type="entry name" value="LDL_receptor-like_sf"/>
</dbReference>
<feature type="disulfide bond" evidence="15">
    <location>
        <begin position="620"/>
        <end position="632"/>
    </location>
</feature>
<feature type="disulfide bond" evidence="15">
    <location>
        <begin position="659"/>
        <end position="671"/>
    </location>
</feature>
<evidence type="ECO:0000259" key="16">
    <source>
        <dbReference type="SMART" id="SM00602"/>
    </source>
</evidence>
<dbReference type="PROSITE" id="PS50068">
    <property type="entry name" value="LDLRA_2"/>
    <property type="match status" value="2"/>
</dbReference>
<comment type="subcellular location">
    <subcellularLocation>
        <location evidence="2">Cell membrane</location>
    </subcellularLocation>
    <subcellularLocation>
        <location evidence="3">Endoplasmic reticulum membrane</location>
        <topology evidence="3">Single-pass membrane protein</topology>
    </subcellularLocation>
    <subcellularLocation>
        <location evidence="1">Endosome</location>
    </subcellularLocation>
</comment>
<dbReference type="CDD" id="cd00112">
    <property type="entry name" value="LDLa"/>
    <property type="match status" value="2"/>
</dbReference>
<feature type="disulfide bond" evidence="15">
    <location>
        <begin position="627"/>
        <end position="645"/>
    </location>
</feature>
<dbReference type="GO" id="GO:0005886">
    <property type="term" value="C:plasma membrane"/>
    <property type="evidence" value="ECO:0007669"/>
    <property type="project" value="UniProtKB-SubCell"/>
</dbReference>
<comment type="caution">
    <text evidence="15">Lacks conserved residue(s) required for the propagation of feature annotation.</text>
</comment>
<feature type="non-terminal residue" evidence="17">
    <location>
        <position position="710"/>
    </location>
</feature>
<dbReference type="GO" id="GO:0006897">
    <property type="term" value="P:endocytosis"/>
    <property type="evidence" value="ECO:0007669"/>
    <property type="project" value="UniProtKB-KW"/>
</dbReference>
<accession>A0A8S3YHA0</accession>
<keyword evidence="4" id="KW-1003">Cell membrane</keyword>
<evidence type="ECO:0000313" key="18">
    <source>
        <dbReference type="Proteomes" id="UP000678393"/>
    </source>
</evidence>
<dbReference type="Pfam" id="PF15902">
    <property type="entry name" value="Sortilin-Vps10"/>
    <property type="match status" value="1"/>
</dbReference>
<dbReference type="OrthoDB" id="443634at2759"/>
<keyword evidence="6" id="KW-0254">Endocytosis</keyword>
<comment type="caution">
    <text evidence="17">The sequence shown here is derived from an EMBL/GenBank/DDBJ whole genome shotgun (WGS) entry which is preliminary data.</text>
</comment>
<keyword evidence="5" id="KW-0245">EGF-like domain</keyword>
<dbReference type="PANTHER" id="PTHR12106:SF27">
    <property type="entry name" value="SORTILIN-RELATED RECEPTOR"/>
    <property type="match status" value="1"/>
</dbReference>
<keyword evidence="14" id="KW-0325">Glycoprotein</keyword>
<dbReference type="InterPro" id="IPR002172">
    <property type="entry name" value="LDrepeatLR_classA_rpt"/>
</dbReference>
<sequence>AENCSLHLTQEFHKLYPNTQANPILTQSSSPGLVIASGFMGRTLKSNPDVFVSSNAGISWRQALSGSYLYATADHGGIIVAVHQYVLTDKVVYSIDEGETWHNYTIVKDKIRVYGLLTEPGENSTVFSVFGSPRGPHKWQIIQVDFKDVFEGKKCGPSDYKMWSVGEDLPNGTGCLLGHVTTYQRRIAHAVCYNGEIFMRQSLISNCSCRREDFECDFGFQNVGGRCQRDTSVRDADVYQIPTHCPPGAFYSYTRGYRKIAGDTCTGGAEHRYRPLLYSCPIQERTEFLLVTLESKVQMIDLASGARVDLLDEHVSNVPVTFDYEKNCLIYVNVIGDMKRKCFAANNHSSVLNHEIIHRNRNGTTITGMAFDWTGRNVYYADSNNSVHVVSVDLRYERTLYTVKNKVYSPRAITVDPHHGYLFFVGGDSSSRNFSIFRAAMDGSSDSVEAVTRNYVTNETSLTIDLDTESLYWVTPDFASGYTSDIHGQSVNVLFTESANFIAIYKNDVYIATKYGFGILMANKHSADTWRYFVFASGIQNMLVVSNTSQHASSACSGYHTPCSQLCLPHPDPTNHNRTCLCGENFPRTVHPPSRDETCRCEVGEKMVNQTCVKGTNTSCAMDKQACGNGNCIFLTWKCDGEDDCGDGTDEIDCPYTTCSSSSFTCRTGKCIPKQWVCDRQDDCKDGIQSDELNCPNQVCTRDQFKCENG</sequence>
<keyword evidence="9" id="KW-0967">Endosome</keyword>
<dbReference type="SMART" id="SM00602">
    <property type="entry name" value="VPS10"/>
    <property type="match status" value="1"/>
</dbReference>
<evidence type="ECO:0000256" key="15">
    <source>
        <dbReference type="PROSITE-ProRule" id="PRU00124"/>
    </source>
</evidence>
<dbReference type="InterPro" id="IPR050310">
    <property type="entry name" value="VPS10-sortilin"/>
</dbReference>
<dbReference type="Gene3D" id="3.30.60.270">
    <property type="match status" value="1"/>
</dbReference>
<evidence type="ECO:0000256" key="2">
    <source>
        <dbReference type="ARBA" id="ARBA00004236"/>
    </source>
</evidence>
<feature type="domain" description="VPS10" evidence="16">
    <location>
        <begin position="1"/>
        <end position="285"/>
    </location>
</feature>
<evidence type="ECO:0000256" key="6">
    <source>
        <dbReference type="ARBA" id="ARBA00022583"/>
    </source>
</evidence>
<evidence type="ECO:0000256" key="13">
    <source>
        <dbReference type="ARBA" id="ARBA00023170"/>
    </source>
</evidence>
<keyword evidence="8" id="KW-0677">Repeat</keyword>
<protein>
    <recommendedName>
        <fullName evidence="16">VPS10 domain-containing protein</fullName>
    </recommendedName>
</protein>
<dbReference type="SUPFAM" id="SSF110296">
    <property type="entry name" value="Oligoxyloglucan reducing end-specific cellobiohydrolase"/>
    <property type="match status" value="1"/>
</dbReference>
<dbReference type="FunFam" id="4.10.400.10:FF:000034">
    <property type="entry name" value="Low-density lipoprotein receptor-related protein 2"/>
    <property type="match status" value="1"/>
</dbReference>
<evidence type="ECO:0000256" key="12">
    <source>
        <dbReference type="ARBA" id="ARBA00023157"/>
    </source>
</evidence>
<dbReference type="PANTHER" id="PTHR12106">
    <property type="entry name" value="SORTILIN RELATED"/>
    <property type="match status" value="1"/>
</dbReference>
<evidence type="ECO:0000256" key="14">
    <source>
        <dbReference type="ARBA" id="ARBA00023180"/>
    </source>
</evidence>
<dbReference type="InterPro" id="IPR000033">
    <property type="entry name" value="LDLR_classB_rpt"/>
</dbReference>
<evidence type="ECO:0000256" key="7">
    <source>
        <dbReference type="ARBA" id="ARBA00022729"/>
    </source>
</evidence>
<dbReference type="Pfam" id="PF15901">
    <property type="entry name" value="Sortilin_C"/>
    <property type="match status" value="1"/>
</dbReference>
<dbReference type="FunFam" id="3.30.60.270:FF:000002">
    <property type="entry name" value="Sortilin-related receptor isoform A"/>
    <property type="match status" value="1"/>
</dbReference>